<reference evidence="1 2" key="1">
    <citation type="submission" date="2017-07" db="EMBL/GenBank/DDBJ databases">
        <title>Virgibacillus sp. LM2416.</title>
        <authorList>
            <person name="Tak E.J."/>
            <person name="Bae J.-W."/>
        </authorList>
    </citation>
    <scope>NUCLEOTIDE SEQUENCE [LARGE SCALE GENOMIC DNA]</scope>
    <source>
        <strain evidence="1 2">LM2416</strain>
    </source>
</reference>
<dbReference type="Proteomes" id="UP000198312">
    <property type="component" value="Chromosome"/>
</dbReference>
<sequence length="258" mass="29962">MIIRERQDDIVMITQDNHARIAGVFAANWKNSFFNSSKKRNSVELAINEHDRGWIPVDCTPFMNDQNSLPYTFMYFPTKPKLIFYKNGIDEVEQMDNYAGILCSHHYARFAANDSNEESQAFVQHEENRQRKLKEKVKEFDPESFQFHYDLLNFCDNLSLYVCLNEPGTAKVDEHQFYKSGIPIPTTFSFLGGDYSAIHWQNKQTVMLSDFPFEQPTWIEIKQKVVSKQKIIECGLVAAYKDAPIEIVPVSINKIPRS</sequence>
<name>A0A220U125_9BACI</name>
<evidence type="ECO:0000313" key="2">
    <source>
        <dbReference type="Proteomes" id="UP000198312"/>
    </source>
</evidence>
<dbReference type="KEGG" id="vil:CFK37_04750"/>
<dbReference type="Pfam" id="PF13030">
    <property type="entry name" value="DUF3891"/>
    <property type="match status" value="1"/>
</dbReference>
<protein>
    <submittedName>
        <fullName evidence="1">Uncharacterized protein</fullName>
    </submittedName>
</protein>
<dbReference type="OrthoDB" id="190426at2"/>
<dbReference type="EMBL" id="CP022315">
    <property type="protein sequence ID" value="ASK61531.1"/>
    <property type="molecule type" value="Genomic_DNA"/>
</dbReference>
<organism evidence="1 2">
    <name type="scientific">Virgibacillus phasianinus</name>
    <dbReference type="NCBI Taxonomy" id="2017483"/>
    <lineage>
        <taxon>Bacteria</taxon>
        <taxon>Bacillati</taxon>
        <taxon>Bacillota</taxon>
        <taxon>Bacilli</taxon>
        <taxon>Bacillales</taxon>
        <taxon>Bacillaceae</taxon>
        <taxon>Virgibacillus</taxon>
    </lineage>
</organism>
<gene>
    <name evidence="1" type="ORF">CFK37_04750</name>
</gene>
<dbReference type="RefSeq" id="WP_089060808.1">
    <property type="nucleotide sequence ID" value="NZ_CP022315.1"/>
</dbReference>
<dbReference type="InterPro" id="IPR024992">
    <property type="entry name" value="DUF3891"/>
</dbReference>
<dbReference type="AlphaFoldDB" id="A0A220U125"/>
<evidence type="ECO:0000313" key="1">
    <source>
        <dbReference type="EMBL" id="ASK61531.1"/>
    </source>
</evidence>
<accession>A0A220U125</accession>
<proteinExistence type="predicted"/>
<keyword evidence="2" id="KW-1185">Reference proteome</keyword>